<dbReference type="Proteomes" id="UP000325218">
    <property type="component" value="Unassembled WGS sequence"/>
</dbReference>
<keyword evidence="2" id="KW-0812">Transmembrane</keyword>
<keyword evidence="2" id="KW-0472">Membrane</keyword>
<name>A0A5D0CZ26_9BACL</name>
<dbReference type="EMBL" id="VSDO01000001">
    <property type="protein sequence ID" value="TYA15291.1"/>
    <property type="molecule type" value="Genomic_DNA"/>
</dbReference>
<feature type="region of interest" description="Disordered" evidence="1">
    <location>
        <begin position="1"/>
        <end position="25"/>
    </location>
</feature>
<feature type="transmembrane region" description="Helical" evidence="2">
    <location>
        <begin position="42"/>
        <end position="61"/>
    </location>
</feature>
<keyword evidence="4" id="KW-1185">Reference proteome</keyword>
<dbReference type="OrthoDB" id="2660803at2"/>
<evidence type="ECO:0000256" key="2">
    <source>
        <dbReference type="SAM" id="Phobius"/>
    </source>
</evidence>
<evidence type="ECO:0000256" key="1">
    <source>
        <dbReference type="SAM" id="MobiDB-lite"/>
    </source>
</evidence>
<evidence type="ECO:0000313" key="3">
    <source>
        <dbReference type="EMBL" id="TYA15291.1"/>
    </source>
</evidence>
<protein>
    <submittedName>
        <fullName evidence="3">Uncharacterized protein</fullName>
    </submittedName>
</protein>
<keyword evidence="2" id="KW-1133">Transmembrane helix</keyword>
<accession>A0A5D0CZ26</accession>
<sequence>MKEGNSVYEPRDRKEVNSVDVERRDVQERSEPSMVAATFIKYAAYLIIFFGFLYFLVKYVFPKF</sequence>
<organism evidence="3 4">
    <name type="scientific">Paenibacillus faecis</name>
    <dbReference type="NCBI Taxonomy" id="862114"/>
    <lineage>
        <taxon>Bacteria</taxon>
        <taxon>Bacillati</taxon>
        <taxon>Bacillota</taxon>
        <taxon>Bacilli</taxon>
        <taxon>Bacillales</taxon>
        <taxon>Paenibacillaceae</taxon>
        <taxon>Paenibacillus</taxon>
    </lineage>
</organism>
<evidence type="ECO:0000313" key="4">
    <source>
        <dbReference type="Proteomes" id="UP000325218"/>
    </source>
</evidence>
<gene>
    <name evidence="3" type="ORF">FRY98_06570</name>
</gene>
<reference evidence="3 4" key="1">
    <citation type="submission" date="2019-08" db="EMBL/GenBank/DDBJ databases">
        <title>Genome sequencing of Paenibacillus faecis DSM 23593(T).</title>
        <authorList>
            <person name="Kook J.-K."/>
            <person name="Park S.-N."/>
            <person name="Lim Y.K."/>
        </authorList>
    </citation>
    <scope>NUCLEOTIDE SEQUENCE [LARGE SCALE GENOMIC DNA]</scope>
    <source>
        <strain evidence="3 4">DSM 23593</strain>
    </source>
</reference>
<proteinExistence type="predicted"/>
<comment type="caution">
    <text evidence="3">The sequence shown here is derived from an EMBL/GenBank/DDBJ whole genome shotgun (WGS) entry which is preliminary data.</text>
</comment>
<dbReference type="AlphaFoldDB" id="A0A5D0CZ26"/>